<evidence type="ECO:0000313" key="2">
    <source>
        <dbReference type="EMBL" id="MCM2373546.1"/>
    </source>
</evidence>
<evidence type="ECO:0000256" key="1">
    <source>
        <dbReference type="SAM" id="Phobius"/>
    </source>
</evidence>
<dbReference type="Proteomes" id="UP001202961">
    <property type="component" value="Unassembled WGS sequence"/>
</dbReference>
<keyword evidence="1" id="KW-0472">Membrane</keyword>
<keyword evidence="1" id="KW-0812">Transmembrane</keyword>
<accession>A0ABT0U9J6</accession>
<comment type="caution">
    <text evidence="2">The sequence shown here is derived from an EMBL/GenBank/DDBJ whole genome shotgun (WGS) entry which is preliminary data.</text>
</comment>
<dbReference type="EMBL" id="JAMQBK010000062">
    <property type="protein sequence ID" value="MCM2373546.1"/>
    <property type="molecule type" value="Genomic_DNA"/>
</dbReference>
<feature type="transmembrane region" description="Helical" evidence="1">
    <location>
        <begin position="106"/>
        <end position="126"/>
    </location>
</feature>
<keyword evidence="3" id="KW-1185">Reference proteome</keyword>
<proteinExistence type="predicted"/>
<evidence type="ECO:0000313" key="3">
    <source>
        <dbReference type="Proteomes" id="UP001202961"/>
    </source>
</evidence>
<keyword evidence="1" id="KW-1133">Transmembrane helix</keyword>
<name>A0ABT0U9J6_9BACT</name>
<gene>
    <name evidence="2" type="ORF">NB063_23285</name>
</gene>
<reference evidence="2 3" key="1">
    <citation type="journal article" date="2022" name="Syst. Appl. Microbiol.">
        <title>Rhodopirellula aestuarii sp. nov., a novel member of the genus Rhodopirellula isolated from brackish sediments collected in the Tagus River estuary, Portugal.</title>
        <authorList>
            <person name="Vitorino I.R."/>
            <person name="Klimek D."/>
            <person name="Calusinska M."/>
            <person name="Lobo-da-Cunha A."/>
            <person name="Vasconcelos V."/>
            <person name="Lage O.M."/>
        </authorList>
    </citation>
    <scope>NUCLEOTIDE SEQUENCE [LARGE SCALE GENOMIC DNA]</scope>
    <source>
        <strain evidence="2 3">ICT_H3.1</strain>
    </source>
</reference>
<dbReference type="RefSeq" id="WP_250931301.1">
    <property type="nucleotide sequence ID" value="NZ_JAMQBK010000062.1"/>
</dbReference>
<organism evidence="2 3">
    <name type="scientific">Aporhodopirellula aestuarii</name>
    <dbReference type="NCBI Taxonomy" id="2950107"/>
    <lineage>
        <taxon>Bacteria</taxon>
        <taxon>Pseudomonadati</taxon>
        <taxon>Planctomycetota</taxon>
        <taxon>Planctomycetia</taxon>
        <taxon>Pirellulales</taxon>
        <taxon>Pirellulaceae</taxon>
        <taxon>Aporhodopirellula</taxon>
    </lineage>
</organism>
<sequence>MSDPEIIDSDDELLVAYLDGELPREDRDAVENRLIAEEPLRQRMQELQRSWDMLDWLPNPVTNETSVQTTLQLVVADLNQPSDSSTKSGPWDSTQRKRIGGRRSKYWLLLALPILIAAAAFGLTRLRQLREIRSQLIDFPVAIDMDAYAAGSDLELITDLMASPRWRGVVGGSVTPQIDAIIDPKSPESLYPASNEKIALPDRQTLLAKLEDVPSQQRIIALSRWERFNRLDEEAKQALRQTAALVRSSDKPTEMLNTMRQYVRLRELISDDVVARIETGSGVVRQQAIDDAIEETITSIGRVTGRSLSEEAIERIDFTVIQLAKERIKGQDQDDERPAAAALFQFIEQRGRRGGDPNDAYRMFALGTLLRDANWARGPGRSFRGAPGFERVAPLTQRELLTIQSMLPNKDLEMLQQYVSDPWMQSLVLRDWAAEALRRKLRGEAKAPSFAEQYESLPPNQREALDLASPDEVRKVLIEGF</sequence>
<protein>
    <submittedName>
        <fullName evidence="2">Zf-HC2 domain-containing protein</fullName>
    </submittedName>
</protein>